<sequence length="182" mass="20112">MKNANCPAELSSLVHLGGPHQSDYKMEPTWTMQDSGGEQGLDGGHRSHTVNPTEIAEKHWKMAGVVTLLPTNFKLEDEVDDCVRGPNDPYKAVELGYLFLPEVWGKGFATESVRAVLDAYRHNVTTDSLYPTEIQANAHAQNVASRRVLEKSGFKEVGRFDGEACLPLVDGAKKYTVVHFRA</sequence>
<dbReference type="GO" id="GO:0016747">
    <property type="term" value="F:acyltransferase activity, transferring groups other than amino-acyl groups"/>
    <property type="evidence" value="ECO:0007669"/>
    <property type="project" value="InterPro"/>
</dbReference>
<dbReference type="InterPro" id="IPR016181">
    <property type="entry name" value="Acyl_CoA_acyltransferase"/>
</dbReference>
<dbReference type="PROSITE" id="PS51186">
    <property type="entry name" value="GNAT"/>
    <property type="match status" value="1"/>
</dbReference>
<dbReference type="InterPro" id="IPR051531">
    <property type="entry name" value="N-acetyltransferase"/>
</dbReference>
<dbReference type="RefSeq" id="XP_056055829.1">
    <property type="nucleotide sequence ID" value="XM_056198931.1"/>
</dbReference>
<dbReference type="PANTHER" id="PTHR43792:SF1">
    <property type="entry name" value="N-ACETYLTRANSFERASE DOMAIN-CONTAINING PROTEIN"/>
    <property type="match status" value="1"/>
</dbReference>
<feature type="region of interest" description="Disordered" evidence="1">
    <location>
        <begin position="27"/>
        <end position="48"/>
    </location>
</feature>
<dbReference type="Proteomes" id="UP001144673">
    <property type="component" value="Chromosome 6"/>
</dbReference>
<evidence type="ECO:0000313" key="4">
    <source>
        <dbReference type="Proteomes" id="UP001144673"/>
    </source>
</evidence>
<keyword evidence="4" id="KW-1185">Reference proteome</keyword>
<reference evidence="3" key="1">
    <citation type="journal article" date="2023" name="Access Microbiol">
        <title>De-novo genome assembly for Akanthomyces muscarius, a biocontrol agent of insect agricultural pests.</title>
        <authorList>
            <person name="Erdos Z."/>
            <person name="Studholme D.J."/>
            <person name="Raymond B."/>
            <person name="Sharma M."/>
        </authorList>
    </citation>
    <scope>NUCLEOTIDE SEQUENCE</scope>
    <source>
        <strain evidence="3">Ve6</strain>
    </source>
</reference>
<proteinExistence type="predicted"/>
<evidence type="ECO:0000256" key="1">
    <source>
        <dbReference type="SAM" id="MobiDB-lite"/>
    </source>
</evidence>
<dbReference type="EMBL" id="JAJHUN010000007">
    <property type="protein sequence ID" value="KAJ4155705.1"/>
    <property type="molecule type" value="Genomic_DNA"/>
</dbReference>
<evidence type="ECO:0000313" key="3">
    <source>
        <dbReference type="EMBL" id="KAJ4155705.1"/>
    </source>
</evidence>
<name>A0A9W8UPC0_AKAMU</name>
<organism evidence="3 4">
    <name type="scientific">Akanthomyces muscarius</name>
    <name type="common">Entomopathogenic fungus</name>
    <name type="synonym">Lecanicillium muscarium</name>
    <dbReference type="NCBI Taxonomy" id="2231603"/>
    <lineage>
        <taxon>Eukaryota</taxon>
        <taxon>Fungi</taxon>
        <taxon>Dikarya</taxon>
        <taxon>Ascomycota</taxon>
        <taxon>Pezizomycotina</taxon>
        <taxon>Sordariomycetes</taxon>
        <taxon>Hypocreomycetidae</taxon>
        <taxon>Hypocreales</taxon>
        <taxon>Cordycipitaceae</taxon>
        <taxon>Akanthomyces</taxon>
    </lineage>
</organism>
<dbReference type="SUPFAM" id="SSF55729">
    <property type="entry name" value="Acyl-CoA N-acyltransferases (Nat)"/>
    <property type="match status" value="1"/>
</dbReference>
<dbReference type="Pfam" id="PF13302">
    <property type="entry name" value="Acetyltransf_3"/>
    <property type="match status" value="1"/>
</dbReference>
<feature type="domain" description="N-acetyltransferase" evidence="2">
    <location>
        <begin position="8"/>
        <end position="176"/>
    </location>
</feature>
<protein>
    <recommendedName>
        <fullName evidence="2">N-acetyltransferase domain-containing protein</fullName>
    </recommendedName>
</protein>
<evidence type="ECO:0000259" key="2">
    <source>
        <dbReference type="PROSITE" id="PS51186"/>
    </source>
</evidence>
<accession>A0A9W8UPC0</accession>
<dbReference type="Gene3D" id="3.40.630.30">
    <property type="match status" value="1"/>
</dbReference>
<dbReference type="AlphaFoldDB" id="A0A9W8UPC0"/>
<dbReference type="GeneID" id="80888098"/>
<dbReference type="InterPro" id="IPR000182">
    <property type="entry name" value="GNAT_dom"/>
</dbReference>
<gene>
    <name evidence="3" type="ORF">LMH87_000939</name>
</gene>
<comment type="caution">
    <text evidence="3">The sequence shown here is derived from an EMBL/GenBank/DDBJ whole genome shotgun (WGS) entry which is preliminary data.</text>
</comment>
<dbReference type="PANTHER" id="PTHR43792">
    <property type="entry name" value="GNAT FAMILY, PUTATIVE (AFU_ORTHOLOGUE AFUA_3G00765)-RELATED-RELATED"/>
    <property type="match status" value="1"/>
</dbReference>
<dbReference type="KEGG" id="amus:LMH87_000939"/>